<dbReference type="SUPFAM" id="SSF52317">
    <property type="entry name" value="Class I glutamine amidotransferase-like"/>
    <property type="match status" value="1"/>
</dbReference>
<reference evidence="2 3" key="1">
    <citation type="journal article" date="2015" name="Nature">
        <title>rRNA introns, odd ribosomes, and small enigmatic genomes across a large radiation of phyla.</title>
        <authorList>
            <person name="Brown C.T."/>
            <person name="Hug L.A."/>
            <person name="Thomas B.C."/>
            <person name="Sharon I."/>
            <person name="Castelle C.J."/>
            <person name="Singh A."/>
            <person name="Wilkins M.J."/>
            <person name="Williams K.H."/>
            <person name="Banfield J.F."/>
        </authorList>
    </citation>
    <scope>NUCLEOTIDE SEQUENCE [LARGE SCALE GENOMIC DNA]</scope>
</reference>
<evidence type="ECO:0000313" key="3">
    <source>
        <dbReference type="Proteomes" id="UP000033934"/>
    </source>
</evidence>
<gene>
    <name evidence="2" type="ORF">UT11_C0051G0003</name>
</gene>
<dbReference type="GO" id="GO:0005737">
    <property type="term" value="C:cytoplasm"/>
    <property type="evidence" value="ECO:0007669"/>
    <property type="project" value="TreeGrafter"/>
</dbReference>
<organism evidence="2 3">
    <name type="scientific">Berkelbacteria bacterium GW2011_GWA2_38_9</name>
    <dbReference type="NCBI Taxonomy" id="1618334"/>
    <lineage>
        <taxon>Bacteria</taxon>
        <taxon>Candidatus Berkelbacteria</taxon>
    </lineage>
</organism>
<evidence type="ECO:0000259" key="1">
    <source>
        <dbReference type="Pfam" id="PF01965"/>
    </source>
</evidence>
<dbReference type="InterPro" id="IPR050325">
    <property type="entry name" value="Prot/Nucl_acid_deglycase"/>
</dbReference>
<dbReference type="PANTHER" id="PTHR48094">
    <property type="entry name" value="PROTEIN/NUCLEIC ACID DEGLYCASE DJ-1-RELATED"/>
    <property type="match status" value="1"/>
</dbReference>
<dbReference type="InterPro" id="IPR002818">
    <property type="entry name" value="DJ-1/PfpI"/>
</dbReference>
<dbReference type="PANTHER" id="PTHR48094:SF12">
    <property type="entry name" value="PARKINSON DISEASE PROTEIN 7 HOMOLOG"/>
    <property type="match status" value="1"/>
</dbReference>
<sequence>MKKIIFIIPPKDFRDAELLEPKQILEQAGISITIASKTAGTIVGADGAEVTASLKADEVNPNNYDAIAFIGGPGMVDFVDDEQFIDLANQFNFAKKIVAAICVAPMILANAGLLIGNRKKSYCHILEQCPN</sequence>
<evidence type="ECO:0000313" key="2">
    <source>
        <dbReference type="EMBL" id="KKQ87510.1"/>
    </source>
</evidence>
<dbReference type="Pfam" id="PF01965">
    <property type="entry name" value="DJ-1_PfpI"/>
    <property type="match status" value="1"/>
</dbReference>
<keyword evidence="2" id="KW-0378">Hydrolase</keyword>
<dbReference type="Proteomes" id="UP000033934">
    <property type="component" value="Unassembled WGS sequence"/>
</dbReference>
<proteinExistence type="predicted"/>
<dbReference type="AlphaFoldDB" id="A0A0G0LHT1"/>
<feature type="domain" description="DJ-1/PfpI" evidence="1">
    <location>
        <begin position="2"/>
        <end position="125"/>
    </location>
</feature>
<comment type="caution">
    <text evidence="2">The sequence shown here is derived from an EMBL/GenBank/DDBJ whole genome shotgun (WGS) entry which is preliminary data.</text>
</comment>
<name>A0A0G0LHT1_9BACT</name>
<dbReference type="EMBL" id="LBVO01000051">
    <property type="protein sequence ID" value="KKQ87510.1"/>
    <property type="molecule type" value="Genomic_DNA"/>
</dbReference>
<dbReference type="GO" id="GO:0008233">
    <property type="term" value="F:peptidase activity"/>
    <property type="evidence" value="ECO:0007669"/>
    <property type="project" value="UniProtKB-KW"/>
</dbReference>
<accession>A0A0G0LHT1</accession>
<dbReference type="GO" id="GO:0006508">
    <property type="term" value="P:proteolysis"/>
    <property type="evidence" value="ECO:0007669"/>
    <property type="project" value="UniProtKB-KW"/>
</dbReference>
<dbReference type="InterPro" id="IPR029062">
    <property type="entry name" value="Class_I_gatase-like"/>
</dbReference>
<keyword evidence="2" id="KW-0645">Protease</keyword>
<protein>
    <submittedName>
        <fullName evidence="2">Intracellular protease, PfpI family</fullName>
    </submittedName>
</protein>
<dbReference type="Gene3D" id="3.40.50.880">
    <property type="match status" value="1"/>
</dbReference>